<dbReference type="GO" id="GO:0009002">
    <property type="term" value="F:serine-type D-Ala-D-Ala carboxypeptidase activity"/>
    <property type="evidence" value="ECO:0007669"/>
    <property type="project" value="InterPro"/>
</dbReference>
<dbReference type="PANTHER" id="PTHR30627:SF2">
    <property type="entry name" value="PEPTIDOGLYCAN D,D-TRANSPEPTIDASE MRDA"/>
    <property type="match status" value="1"/>
</dbReference>
<dbReference type="InterPro" id="IPR017790">
    <property type="entry name" value="Penicillin-binding_protein_2"/>
</dbReference>
<name>U2V6M5_9ACTN</name>
<evidence type="ECO:0000256" key="10">
    <source>
        <dbReference type="ARBA" id="ARBA00022984"/>
    </source>
</evidence>
<dbReference type="eggNOG" id="COG0768">
    <property type="taxonomic scope" value="Bacteria"/>
</dbReference>
<dbReference type="AlphaFoldDB" id="U2V6M5"/>
<evidence type="ECO:0000256" key="6">
    <source>
        <dbReference type="ARBA" id="ARBA00022670"/>
    </source>
</evidence>
<dbReference type="PATRIC" id="fig|1125712.3.peg.1354"/>
<keyword evidence="11 14" id="KW-1133">Transmembrane helix</keyword>
<evidence type="ECO:0000256" key="12">
    <source>
        <dbReference type="ARBA" id="ARBA00023136"/>
    </source>
</evidence>
<evidence type="ECO:0000256" key="8">
    <source>
        <dbReference type="ARBA" id="ARBA00022801"/>
    </source>
</evidence>
<keyword evidence="8" id="KW-0378">Hydrolase</keyword>
<comment type="subcellular location">
    <subcellularLocation>
        <location evidence="2">Cell membrane</location>
    </subcellularLocation>
    <subcellularLocation>
        <location evidence="1">Membrane</location>
        <topology evidence="1">Single-pass membrane protein</topology>
    </subcellularLocation>
</comment>
<dbReference type="InterPro" id="IPR005311">
    <property type="entry name" value="PBP_dimer"/>
</dbReference>
<sequence>MVSPIVIVIIVLVVLLVALIAAFLLLGRRSDEHFKLDIGGGVPTASGGSDTSSESGFKSRLSGLHVFSGSILAILLARLWSMQLVSQDEYSAQAERNRTRTISVTAPRGRILDRNGKELVTNRASLCVVAKSDVADNDMTVTLLANLIGMPPTAVRRNIQDATGGAQSMRTVAQDVSRRVVAYIEAHPHVFPDVEVVQRTQRLYPRGSLAAHVLGYTGAITSDQVKAMGSSDDGSIAYEMGDTVGQAGVEYEYESVLQGVKGEQNVYVDADGTVLSYASAVDPRAGSDVTLTIDADIQAAAEKALSDRISKLRAQHSDCNGGSCIAMDVTTGEVLAMASYPTYSPNIFVGGISADDWDALSSDAANNPLLNRAISGQYPSASTIKPLTALAALKNGIATPESSYYCTGYWTGFGSGYGQYCWKKTGHGAVNVQTGITYSCDVVFYEIGKGFYYSDDPEALQDTLRQWGLGSREGIDLPNEGYGRVPTPEWKEEYFSSSSADARAWQGGDDTNLAIGQGDLLVTPLQMACVYAGLSLSGIVWKPHLLKSVRSDVGSGSVIAYRNQVNYQIDVDKTYIDLVHAGLKGVIYDESEAQASHFTNLSVQVAGKTGTAEVTNGTPTGWFVAYCPIDNPQYVVAATIEHSGYGSDGALYVVRDVLGTIYGEPDTSTAVDSSGVR</sequence>
<feature type="transmembrane region" description="Helical" evidence="14">
    <location>
        <begin position="61"/>
        <end position="80"/>
    </location>
</feature>
<evidence type="ECO:0000259" key="16">
    <source>
        <dbReference type="Pfam" id="PF03717"/>
    </source>
</evidence>
<dbReference type="InterPro" id="IPR001460">
    <property type="entry name" value="PCN-bd_Tpept"/>
</dbReference>
<dbReference type="GO" id="GO:0009252">
    <property type="term" value="P:peptidoglycan biosynthetic process"/>
    <property type="evidence" value="ECO:0007669"/>
    <property type="project" value="UniProtKB-KW"/>
</dbReference>
<dbReference type="SUPFAM" id="SSF56601">
    <property type="entry name" value="beta-lactamase/transpeptidase-like"/>
    <property type="match status" value="1"/>
</dbReference>
<keyword evidence="18" id="KW-1185">Reference proteome</keyword>
<dbReference type="NCBIfam" id="TIGR03423">
    <property type="entry name" value="pbp2_mrdA"/>
    <property type="match status" value="1"/>
</dbReference>
<gene>
    <name evidence="17" type="primary">mrdA</name>
    <name evidence="17" type="ORF">HMPREF1316_0230</name>
</gene>
<evidence type="ECO:0000256" key="4">
    <source>
        <dbReference type="ARBA" id="ARBA00022475"/>
    </source>
</evidence>
<dbReference type="GO" id="GO:0071555">
    <property type="term" value="P:cell wall organization"/>
    <property type="evidence" value="ECO:0007669"/>
    <property type="project" value="UniProtKB-KW"/>
</dbReference>
<keyword evidence="10" id="KW-0573">Peptidoglycan synthesis</keyword>
<evidence type="ECO:0000313" key="17">
    <source>
        <dbReference type="EMBL" id="ERL08266.1"/>
    </source>
</evidence>
<dbReference type="InterPro" id="IPR012338">
    <property type="entry name" value="Beta-lactam/transpept-like"/>
</dbReference>
<evidence type="ECO:0000259" key="15">
    <source>
        <dbReference type="Pfam" id="PF00905"/>
    </source>
</evidence>
<keyword evidence="4" id="KW-1003">Cell membrane</keyword>
<evidence type="ECO:0000256" key="14">
    <source>
        <dbReference type="SAM" id="Phobius"/>
    </source>
</evidence>
<feature type="transmembrane region" description="Helical" evidence="14">
    <location>
        <begin position="6"/>
        <end position="26"/>
    </location>
</feature>
<keyword evidence="5" id="KW-0997">Cell inner membrane</keyword>
<keyword evidence="7 14" id="KW-0812">Transmembrane</keyword>
<keyword evidence="12 14" id="KW-0472">Membrane</keyword>
<dbReference type="RefSeq" id="WP_021726135.1">
    <property type="nucleotide sequence ID" value="NZ_AWEZ01000045.1"/>
</dbReference>
<dbReference type="STRING" id="1125712.HMPREF1316_0230"/>
<evidence type="ECO:0000256" key="3">
    <source>
        <dbReference type="ARBA" id="ARBA00007171"/>
    </source>
</evidence>
<dbReference type="GO" id="GO:0005886">
    <property type="term" value="C:plasma membrane"/>
    <property type="evidence" value="ECO:0007669"/>
    <property type="project" value="UniProtKB-SubCell"/>
</dbReference>
<keyword evidence="6" id="KW-0645">Protease</keyword>
<evidence type="ECO:0000256" key="2">
    <source>
        <dbReference type="ARBA" id="ARBA00004236"/>
    </source>
</evidence>
<evidence type="ECO:0000256" key="7">
    <source>
        <dbReference type="ARBA" id="ARBA00022692"/>
    </source>
</evidence>
<dbReference type="Gene3D" id="3.40.710.10">
    <property type="entry name" value="DD-peptidase/beta-lactamase superfamily"/>
    <property type="match status" value="1"/>
</dbReference>
<organism evidence="17 18">
    <name type="scientific">Olsenella profusa F0195</name>
    <dbReference type="NCBI Taxonomy" id="1125712"/>
    <lineage>
        <taxon>Bacteria</taxon>
        <taxon>Bacillati</taxon>
        <taxon>Actinomycetota</taxon>
        <taxon>Coriobacteriia</taxon>
        <taxon>Coriobacteriales</taxon>
        <taxon>Atopobiaceae</taxon>
        <taxon>Olsenella</taxon>
    </lineage>
</organism>
<dbReference type="Proteomes" id="UP000016638">
    <property type="component" value="Unassembled WGS sequence"/>
</dbReference>
<evidence type="ECO:0000256" key="9">
    <source>
        <dbReference type="ARBA" id="ARBA00022960"/>
    </source>
</evidence>
<keyword evidence="13" id="KW-0961">Cell wall biogenesis/degradation</keyword>
<dbReference type="Pfam" id="PF00905">
    <property type="entry name" value="Transpeptidase"/>
    <property type="match status" value="1"/>
</dbReference>
<accession>U2V6M5</accession>
<evidence type="ECO:0000256" key="5">
    <source>
        <dbReference type="ARBA" id="ARBA00022519"/>
    </source>
</evidence>
<dbReference type="InterPro" id="IPR050515">
    <property type="entry name" value="Beta-lactam/transpept"/>
</dbReference>
<reference evidence="17 18" key="1">
    <citation type="submission" date="2013-08" db="EMBL/GenBank/DDBJ databases">
        <authorList>
            <person name="Durkin A.S."/>
            <person name="Haft D.R."/>
            <person name="McCorrison J."/>
            <person name="Torralba M."/>
            <person name="Gillis M."/>
            <person name="Haft D.H."/>
            <person name="Methe B."/>
            <person name="Sutton G."/>
            <person name="Nelson K.E."/>
        </authorList>
    </citation>
    <scope>NUCLEOTIDE SEQUENCE [LARGE SCALE GENOMIC DNA]</scope>
    <source>
        <strain evidence="17 18">F0195</strain>
    </source>
</reference>
<dbReference type="GO" id="GO:0006508">
    <property type="term" value="P:proteolysis"/>
    <property type="evidence" value="ECO:0007669"/>
    <property type="project" value="UniProtKB-KW"/>
</dbReference>
<dbReference type="GO" id="GO:0008658">
    <property type="term" value="F:penicillin binding"/>
    <property type="evidence" value="ECO:0007669"/>
    <property type="project" value="InterPro"/>
</dbReference>
<keyword evidence="9" id="KW-0133">Cell shape</keyword>
<evidence type="ECO:0000256" key="11">
    <source>
        <dbReference type="ARBA" id="ARBA00022989"/>
    </source>
</evidence>
<feature type="domain" description="Penicillin-binding protein dimerisation" evidence="16">
    <location>
        <begin position="104"/>
        <end position="275"/>
    </location>
</feature>
<evidence type="ECO:0000256" key="1">
    <source>
        <dbReference type="ARBA" id="ARBA00004167"/>
    </source>
</evidence>
<feature type="domain" description="Penicillin-binding protein transpeptidase" evidence="15">
    <location>
        <begin position="322"/>
        <end position="650"/>
    </location>
</feature>
<dbReference type="EMBL" id="AWEZ01000045">
    <property type="protein sequence ID" value="ERL08266.1"/>
    <property type="molecule type" value="Genomic_DNA"/>
</dbReference>
<dbReference type="GO" id="GO:0071972">
    <property type="term" value="F:peptidoglycan L,D-transpeptidase activity"/>
    <property type="evidence" value="ECO:0007669"/>
    <property type="project" value="TreeGrafter"/>
</dbReference>
<protein>
    <submittedName>
        <fullName evidence="17">Penicillin-binding protein 2</fullName>
    </submittedName>
</protein>
<dbReference type="GO" id="GO:0008360">
    <property type="term" value="P:regulation of cell shape"/>
    <property type="evidence" value="ECO:0007669"/>
    <property type="project" value="UniProtKB-KW"/>
</dbReference>
<dbReference type="Gene3D" id="3.90.1310.10">
    <property type="entry name" value="Penicillin-binding protein 2a (Domain 2)"/>
    <property type="match status" value="1"/>
</dbReference>
<evidence type="ECO:0000313" key="18">
    <source>
        <dbReference type="Proteomes" id="UP000016638"/>
    </source>
</evidence>
<dbReference type="Pfam" id="PF03717">
    <property type="entry name" value="PBP_dimer"/>
    <property type="match status" value="1"/>
</dbReference>
<dbReference type="SUPFAM" id="SSF56519">
    <property type="entry name" value="Penicillin binding protein dimerisation domain"/>
    <property type="match status" value="1"/>
</dbReference>
<proteinExistence type="inferred from homology"/>
<comment type="similarity">
    <text evidence="3">Belongs to the transpeptidase family.</text>
</comment>
<evidence type="ECO:0000256" key="13">
    <source>
        <dbReference type="ARBA" id="ARBA00023316"/>
    </source>
</evidence>
<comment type="caution">
    <text evidence="17">The sequence shown here is derived from an EMBL/GenBank/DDBJ whole genome shotgun (WGS) entry which is preliminary data.</text>
</comment>
<dbReference type="PANTHER" id="PTHR30627">
    <property type="entry name" value="PEPTIDOGLYCAN D,D-TRANSPEPTIDASE"/>
    <property type="match status" value="1"/>
</dbReference>
<dbReference type="InterPro" id="IPR036138">
    <property type="entry name" value="PBP_dimer_sf"/>
</dbReference>